<dbReference type="Proteomes" id="UP000693981">
    <property type="component" value="Unassembled WGS sequence"/>
</dbReference>
<name>A0A8T1X268_9STRA</name>
<evidence type="ECO:0000313" key="2">
    <source>
        <dbReference type="Proteomes" id="UP000693981"/>
    </source>
</evidence>
<reference evidence="1" key="1">
    <citation type="submission" date="2021-02" db="EMBL/GenBank/DDBJ databases">
        <authorList>
            <person name="Palmer J.M."/>
        </authorList>
    </citation>
    <scope>NUCLEOTIDE SEQUENCE</scope>
    <source>
        <strain evidence="1">SCRP23</strain>
    </source>
</reference>
<dbReference type="AlphaFoldDB" id="A0A8T1X268"/>
<organism evidence="1 2">
    <name type="scientific">Phytophthora boehmeriae</name>
    <dbReference type="NCBI Taxonomy" id="109152"/>
    <lineage>
        <taxon>Eukaryota</taxon>
        <taxon>Sar</taxon>
        <taxon>Stramenopiles</taxon>
        <taxon>Oomycota</taxon>
        <taxon>Peronosporomycetes</taxon>
        <taxon>Peronosporales</taxon>
        <taxon>Peronosporaceae</taxon>
        <taxon>Phytophthora</taxon>
    </lineage>
</organism>
<protein>
    <submittedName>
        <fullName evidence="1">Uncharacterized protein</fullName>
    </submittedName>
</protein>
<evidence type="ECO:0000313" key="1">
    <source>
        <dbReference type="EMBL" id="KAG7397820.1"/>
    </source>
</evidence>
<keyword evidence="2" id="KW-1185">Reference proteome</keyword>
<dbReference type="EMBL" id="JAGDFL010000099">
    <property type="protein sequence ID" value="KAG7397820.1"/>
    <property type="molecule type" value="Genomic_DNA"/>
</dbReference>
<accession>A0A8T1X268</accession>
<comment type="caution">
    <text evidence="1">The sequence shown here is derived from an EMBL/GenBank/DDBJ whole genome shotgun (WGS) entry which is preliminary data.</text>
</comment>
<sequence length="293" mass="32913">MKVNDSIPRIQALAKMTRAALKIWQFVARFSTKLTLCQGLEGDLMMAKNSRRVSVDKTPFNNDSEKEPSIAFDDKRKLINPEMSLFIPGPQVQVVALADWESAPTFVLDEQWGKRVPVASKDSLLNKCNPFLSDNRSIKRLQLKDYDNMSEAPTMSTDCSSIPESSVDTDEMEDHQEGIEDKEEVVPVTADDNIAYPMNSDESVGAGIFRQSERCKRFFLEGHGLTDAALEQSTAKQAKSVNRSSRWVCVGHGRYAKVDSQEQLVANVAPKPKTSRSVRWVCVGYGRYEKHFV</sequence>
<dbReference type="OrthoDB" id="128717at2759"/>
<gene>
    <name evidence="1" type="ORF">PHYBOEH_012082</name>
</gene>
<proteinExistence type="predicted"/>